<dbReference type="GO" id="GO:0006508">
    <property type="term" value="P:proteolysis"/>
    <property type="evidence" value="ECO:0007669"/>
    <property type="project" value="InterPro"/>
</dbReference>
<comment type="caution">
    <text evidence="2">The sequence shown here is derived from an EMBL/GenBank/DDBJ whole genome shotgun (WGS) entry which is preliminary data.</text>
</comment>
<evidence type="ECO:0000313" key="3">
    <source>
        <dbReference type="Proteomes" id="UP000663891"/>
    </source>
</evidence>
<evidence type="ECO:0000259" key="1">
    <source>
        <dbReference type="Pfam" id="PF00089"/>
    </source>
</evidence>
<gene>
    <name evidence="2" type="ORF">VCS650_LOCUS5400</name>
</gene>
<dbReference type="InterPro" id="IPR009003">
    <property type="entry name" value="Peptidase_S1_PA"/>
</dbReference>
<accession>A0A813URX6</accession>
<protein>
    <recommendedName>
        <fullName evidence="1">Peptidase S1 domain-containing protein</fullName>
    </recommendedName>
</protein>
<name>A0A813URX6_9BILA</name>
<organism evidence="2 3">
    <name type="scientific">Adineta steineri</name>
    <dbReference type="NCBI Taxonomy" id="433720"/>
    <lineage>
        <taxon>Eukaryota</taxon>
        <taxon>Metazoa</taxon>
        <taxon>Spiralia</taxon>
        <taxon>Gnathifera</taxon>
        <taxon>Rotifera</taxon>
        <taxon>Eurotatoria</taxon>
        <taxon>Bdelloidea</taxon>
        <taxon>Adinetida</taxon>
        <taxon>Adinetidae</taxon>
        <taxon>Adineta</taxon>
    </lineage>
</organism>
<sequence>MNDKTIAKVCLPKRNTMLIDNIELIAVGWGTTYESSEHASDSLHQVTLTAINSSSSLCTSIAHDMTTQLCAGTIPYSGKGE</sequence>
<reference evidence="2" key="1">
    <citation type="submission" date="2021-02" db="EMBL/GenBank/DDBJ databases">
        <authorList>
            <person name="Nowell W R."/>
        </authorList>
    </citation>
    <scope>NUCLEOTIDE SEQUENCE</scope>
</reference>
<dbReference type="EMBL" id="CAJNON010000031">
    <property type="protein sequence ID" value="CAF0827163.1"/>
    <property type="molecule type" value="Genomic_DNA"/>
</dbReference>
<evidence type="ECO:0000313" key="2">
    <source>
        <dbReference type="EMBL" id="CAF0827163.1"/>
    </source>
</evidence>
<dbReference type="Pfam" id="PF00089">
    <property type="entry name" value="Trypsin"/>
    <property type="match status" value="1"/>
</dbReference>
<proteinExistence type="predicted"/>
<dbReference type="InterPro" id="IPR043504">
    <property type="entry name" value="Peptidase_S1_PA_chymotrypsin"/>
</dbReference>
<dbReference type="AlphaFoldDB" id="A0A813URX6"/>
<dbReference type="Gene3D" id="2.40.10.10">
    <property type="entry name" value="Trypsin-like serine proteases"/>
    <property type="match status" value="1"/>
</dbReference>
<dbReference type="Proteomes" id="UP000663891">
    <property type="component" value="Unassembled WGS sequence"/>
</dbReference>
<dbReference type="InterPro" id="IPR001254">
    <property type="entry name" value="Trypsin_dom"/>
</dbReference>
<dbReference type="SUPFAM" id="SSF50494">
    <property type="entry name" value="Trypsin-like serine proteases"/>
    <property type="match status" value="1"/>
</dbReference>
<dbReference type="OrthoDB" id="10059102at2759"/>
<feature type="domain" description="Peptidase S1" evidence="1">
    <location>
        <begin position="4"/>
        <end position="73"/>
    </location>
</feature>
<dbReference type="GO" id="GO:0004252">
    <property type="term" value="F:serine-type endopeptidase activity"/>
    <property type="evidence" value="ECO:0007669"/>
    <property type="project" value="InterPro"/>
</dbReference>